<name>A0A6A6ZP42_9PLEO</name>
<sequence length="559" mass="61245">MWWYEVLSLALAVTILVAITTVLAVYEGRPSPMIGGITLNTVVAFALTLFRICLMVSVIECICQLIWVRLARGYESLKDIYSIDMASRGSLGSLQLLSKPNHGPLICLAAAVTIIGIDIGPFFQQSVSFYSASVTSTGGEMSEAFASTALTYQGNVGDVGYTDPNFGNSIPFNLKSAMYTGLYSSGMIDLPNPPNFCPSGHCNWKPFATLAVFVQCFDDRDPKTINSSASMGYAQYSWQLARDPIVGPGSSFREARISKSSTWEAGICIFYVSMQFIEAKVENGTYRERTIRTTTGLKPSPAVPVQSLPDTRNITFTYRHNCQDYKEEPCSSNSLEPVELNISGETLWHIVGAIGKILPSGNLTTFRQSGLMFSGSSNSPAAESPYRSPNITKTIQTIAHYATIALCANDTILAHQDDIHNDSGLSTSHIAPSHRVLGTAYVQVEDLKIPWGWLAFPAVLALIVAALLFETIRSSHPDNVGVWKNNALALLLNTEWRLERACIGAATSEGVEKLAKGLEARVVQDGSDKKRMVVIREKSEQDMPKSSWHWRGLRRRKNG</sequence>
<dbReference type="EMBL" id="MU006234">
    <property type="protein sequence ID" value="KAF2822638.1"/>
    <property type="molecule type" value="Genomic_DNA"/>
</dbReference>
<proteinExistence type="predicted"/>
<dbReference type="AlphaFoldDB" id="A0A6A6ZP42"/>
<dbReference type="InterPro" id="IPR021514">
    <property type="entry name" value="DUF3176"/>
</dbReference>
<accession>A0A6A6ZP42</accession>
<protein>
    <submittedName>
        <fullName evidence="3">Uncharacterized protein</fullName>
    </submittedName>
</protein>
<evidence type="ECO:0000256" key="1">
    <source>
        <dbReference type="SAM" id="MobiDB-lite"/>
    </source>
</evidence>
<organism evidence="3 4">
    <name type="scientific">Ophiobolus disseminans</name>
    <dbReference type="NCBI Taxonomy" id="1469910"/>
    <lineage>
        <taxon>Eukaryota</taxon>
        <taxon>Fungi</taxon>
        <taxon>Dikarya</taxon>
        <taxon>Ascomycota</taxon>
        <taxon>Pezizomycotina</taxon>
        <taxon>Dothideomycetes</taxon>
        <taxon>Pleosporomycetidae</taxon>
        <taxon>Pleosporales</taxon>
        <taxon>Pleosporineae</taxon>
        <taxon>Phaeosphaeriaceae</taxon>
        <taxon>Ophiobolus</taxon>
    </lineage>
</organism>
<evidence type="ECO:0000256" key="2">
    <source>
        <dbReference type="SAM" id="Phobius"/>
    </source>
</evidence>
<keyword evidence="2" id="KW-0472">Membrane</keyword>
<dbReference type="PANTHER" id="PTHR35394:SF5">
    <property type="entry name" value="DUF3176 DOMAIN-CONTAINING PROTEIN"/>
    <property type="match status" value="1"/>
</dbReference>
<dbReference type="PANTHER" id="PTHR35394">
    <property type="entry name" value="DUF3176 DOMAIN-CONTAINING PROTEIN"/>
    <property type="match status" value="1"/>
</dbReference>
<keyword evidence="2" id="KW-1133">Transmembrane helix</keyword>
<evidence type="ECO:0000313" key="4">
    <source>
        <dbReference type="Proteomes" id="UP000799424"/>
    </source>
</evidence>
<evidence type="ECO:0000313" key="3">
    <source>
        <dbReference type="EMBL" id="KAF2822638.1"/>
    </source>
</evidence>
<keyword evidence="4" id="KW-1185">Reference proteome</keyword>
<reference evidence="3" key="1">
    <citation type="journal article" date="2020" name="Stud. Mycol.">
        <title>101 Dothideomycetes genomes: a test case for predicting lifestyles and emergence of pathogens.</title>
        <authorList>
            <person name="Haridas S."/>
            <person name="Albert R."/>
            <person name="Binder M."/>
            <person name="Bloem J."/>
            <person name="Labutti K."/>
            <person name="Salamov A."/>
            <person name="Andreopoulos B."/>
            <person name="Baker S."/>
            <person name="Barry K."/>
            <person name="Bills G."/>
            <person name="Bluhm B."/>
            <person name="Cannon C."/>
            <person name="Castanera R."/>
            <person name="Culley D."/>
            <person name="Daum C."/>
            <person name="Ezra D."/>
            <person name="Gonzalez J."/>
            <person name="Henrissat B."/>
            <person name="Kuo A."/>
            <person name="Liang C."/>
            <person name="Lipzen A."/>
            <person name="Lutzoni F."/>
            <person name="Magnuson J."/>
            <person name="Mondo S."/>
            <person name="Nolan M."/>
            <person name="Ohm R."/>
            <person name="Pangilinan J."/>
            <person name="Park H.-J."/>
            <person name="Ramirez L."/>
            <person name="Alfaro M."/>
            <person name="Sun H."/>
            <person name="Tritt A."/>
            <person name="Yoshinaga Y."/>
            <person name="Zwiers L.-H."/>
            <person name="Turgeon B."/>
            <person name="Goodwin S."/>
            <person name="Spatafora J."/>
            <person name="Crous P."/>
            <person name="Grigoriev I."/>
        </authorList>
    </citation>
    <scope>NUCLEOTIDE SEQUENCE</scope>
    <source>
        <strain evidence="3">CBS 113818</strain>
    </source>
</reference>
<dbReference type="OrthoDB" id="3795586at2759"/>
<dbReference type="Pfam" id="PF11374">
    <property type="entry name" value="DUF3176"/>
    <property type="match status" value="1"/>
</dbReference>
<keyword evidence="2" id="KW-0812">Transmembrane</keyword>
<feature type="region of interest" description="Disordered" evidence="1">
    <location>
        <begin position="539"/>
        <end position="559"/>
    </location>
</feature>
<feature type="transmembrane region" description="Helical" evidence="2">
    <location>
        <begin position="451"/>
        <end position="469"/>
    </location>
</feature>
<gene>
    <name evidence="3" type="ORF">CC86DRAFT_469951</name>
</gene>
<dbReference type="Proteomes" id="UP000799424">
    <property type="component" value="Unassembled WGS sequence"/>
</dbReference>